<dbReference type="OrthoDB" id="43460at2759"/>
<gene>
    <name evidence="2" type="ORF">PSACC_03205</name>
</gene>
<accession>A0A2H9TGY6</accession>
<feature type="region of interest" description="Disordered" evidence="1">
    <location>
        <begin position="144"/>
        <end position="167"/>
    </location>
</feature>
<proteinExistence type="predicted"/>
<organism evidence="2 3">
    <name type="scientific">Paramicrosporidium saccamoebae</name>
    <dbReference type="NCBI Taxonomy" id="1246581"/>
    <lineage>
        <taxon>Eukaryota</taxon>
        <taxon>Fungi</taxon>
        <taxon>Fungi incertae sedis</taxon>
        <taxon>Cryptomycota</taxon>
        <taxon>Cryptomycota incertae sedis</taxon>
        <taxon>Paramicrosporidium</taxon>
    </lineage>
</organism>
<evidence type="ECO:0000256" key="1">
    <source>
        <dbReference type="SAM" id="MobiDB-lite"/>
    </source>
</evidence>
<dbReference type="GO" id="GO:0005741">
    <property type="term" value="C:mitochondrial outer membrane"/>
    <property type="evidence" value="ECO:0007669"/>
    <property type="project" value="TreeGrafter"/>
</dbReference>
<dbReference type="GO" id="GO:0005829">
    <property type="term" value="C:cytosol"/>
    <property type="evidence" value="ECO:0007669"/>
    <property type="project" value="TreeGrafter"/>
</dbReference>
<dbReference type="EMBL" id="MTSL01000199">
    <property type="protein sequence ID" value="PJF16969.1"/>
    <property type="molecule type" value="Genomic_DNA"/>
</dbReference>
<sequence length="627" mass="70229">MSTSQLPDRDGSENDTDITLNIINISPLIAESETSRDGSPLQSGLKQLHSDIDATQRALSSYLGARFEEARSLVQPLADGQTSLYGALGTGVLLMMRAMLTFAEEDVAEAEKYLSLAIKIAARMKRGMSASTIYSRLSRIFSRRRRSSPMRNSDSPSDHSISEDSTMSEDEIEQIMKHVELVSAEASLLHAMLLVATDLTGGWVLLMRESLNIRSSYVIYHKAFTKLATASAQDIPDVHYESGVLLGMGLLNMLFSLLPPRVFQVFSFLGYTGSISVGLSQLKAAASCREGLRAPMAELILLLYHTVLSDSVAIRRGVSDEADDDWTAVVTDILSSRISEHPNSPIYLYYQARFDVLTDKVGEAADILEKTLAMQSALEWPQLLHACAWELLTVSMFRLNWKRCHELATLLSEESRWSVCFSTFLEAIFLHAAYYTEDPQPETREEVFKLLQRVPQQMKRIAGRRLPIEKYAVQCAQKALDSGELPFYPEYELLLVWDGFSRMEEKHQSHVLNCLVEAERSGVRPDQRITILLVRASILRSQSKLDMAADLLGQVLQAADQLPKDAYAVPIAHIEWAQIGIMKKDLELARKHYDLSTMHPHSYILQRSAQLRQAKIKAGLSRMSSGH</sequence>
<protein>
    <submittedName>
        <fullName evidence="2">Uncharacterized protein</fullName>
    </submittedName>
</protein>
<reference evidence="2 3" key="1">
    <citation type="submission" date="2016-10" db="EMBL/GenBank/DDBJ databases">
        <title>The genome of Paramicrosporidium saccamoebae is the missing link in understanding Cryptomycota and Microsporidia evolution.</title>
        <authorList>
            <person name="Quandt C.A."/>
            <person name="Beaudet D."/>
            <person name="Corsaro D."/>
            <person name="Michel R."/>
            <person name="Corradi N."/>
            <person name="James T."/>
        </authorList>
    </citation>
    <scope>NUCLEOTIDE SEQUENCE [LARGE SCALE GENOMIC DNA]</scope>
    <source>
        <strain evidence="2 3">KSL3</strain>
    </source>
</reference>
<evidence type="ECO:0000313" key="2">
    <source>
        <dbReference type="EMBL" id="PJF16969.1"/>
    </source>
</evidence>
<dbReference type="Proteomes" id="UP000240830">
    <property type="component" value="Unassembled WGS sequence"/>
</dbReference>
<name>A0A2H9TGY6_9FUNG</name>
<evidence type="ECO:0000313" key="3">
    <source>
        <dbReference type="Proteomes" id="UP000240830"/>
    </source>
</evidence>
<keyword evidence="3" id="KW-1185">Reference proteome</keyword>
<dbReference type="AlphaFoldDB" id="A0A2H9TGY6"/>
<dbReference type="InterPro" id="IPR019412">
    <property type="entry name" value="IML2/TPR_39"/>
</dbReference>
<dbReference type="Pfam" id="PF10300">
    <property type="entry name" value="Iml2-TPR_39"/>
    <property type="match status" value="1"/>
</dbReference>
<dbReference type="PANTHER" id="PTHR31859">
    <property type="entry name" value="TETRATRICOPEPTIDE REPEAT PROTEIN 39 FAMILY MEMBER"/>
    <property type="match status" value="1"/>
</dbReference>
<dbReference type="PANTHER" id="PTHR31859:SF1">
    <property type="entry name" value="TETRATRICOPEPTIDE REPEAT PROTEIN 39C"/>
    <property type="match status" value="1"/>
</dbReference>
<comment type="caution">
    <text evidence="2">The sequence shown here is derived from an EMBL/GenBank/DDBJ whole genome shotgun (WGS) entry which is preliminary data.</text>
</comment>
<dbReference type="GO" id="GO:0005634">
    <property type="term" value="C:nucleus"/>
    <property type="evidence" value="ECO:0007669"/>
    <property type="project" value="TreeGrafter"/>
</dbReference>